<dbReference type="GO" id="GO:0016853">
    <property type="term" value="F:isomerase activity"/>
    <property type="evidence" value="ECO:0007669"/>
    <property type="project" value="UniProtKB-KW"/>
</dbReference>
<protein>
    <recommendedName>
        <fullName evidence="3">Acetohydroxy-acid reductoisomerase</fullName>
    </recommendedName>
    <alternativeName>
        <fullName evidence="2">Alpha-keto-beta-hydroxylacyl reductoisomerase</fullName>
    </alternativeName>
</protein>
<dbReference type="GO" id="GO:0009097">
    <property type="term" value="P:isoleucine biosynthetic process"/>
    <property type="evidence" value="ECO:0007669"/>
    <property type="project" value="UniProtKB-UniRule"/>
</dbReference>
<evidence type="ECO:0000256" key="1">
    <source>
        <dbReference type="ARBA" id="ARBA00001946"/>
    </source>
</evidence>
<dbReference type="PROSITE" id="PS51851">
    <property type="entry name" value="KARI_C"/>
    <property type="match status" value="1"/>
</dbReference>
<dbReference type="InterPro" id="IPR013328">
    <property type="entry name" value="6PGD_dom2"/>
</dbReference>
<dbReference type="AlphaFoldDB" id="A0A7C8QE36"/>
<keyword evidence="4" id="KW-0028">Amino-acid biosynthesis</keyword>
<evidence type="ECO:0000313" key="7">
    <source>
        <dbReference type="Proteomes" id="UP000483672"/>
    </source>
</evidence>
<evidence type="ECO:0000256" key="3">
    <source>
        <dbReference type="ARBA" id="ARBA00030593"/>
    </source>
</evidence>
<comment type="similarity">
    <text evidence="4">Belongs to the ketol-acid reductoisomerase family.</text>
</comment>
<dbReference type="GO" id="GO:0009099">
    <property type="term" value="P:L-valine biosynthetic process"/>
    <property type="evidence" value="ECO:0007669"/>
    <property type="project" value="UniProtKB-UniRule"/>
</dbReference>
<proteinExistence type="inferred from homology"/>
<feature type="non-terminal residue" evidence="6">
    <location>
        <position position="1"/>
    </location>
</feature>
<gene>
    <name evidence="6" type="primary">ILV5_1</name>
    <name evidence="6" type="ORF">TWF191_000638</name>
</gene>
<name>A0A7C8QE36_ORBOL</name>
<keyword evidence="4" id="KW-0100">Branched-chain amino acid biosynthesis</keyword>
<comment type="cofactor">
    <cofactor evidence="1">
        <name>Mg(2+)</name>
        <dbReference type="ChEBI" id="CHEBI:18420"/>
    </cofactor>
</comment>
<comment type="caution">
    <text evidence="6">The sequence shown here is derived from an EMBL/GenBank/DDBJ whole genome shotgun (WGS) entry which is preliminary data.</text>
</comment>
<dbReference type="FunFam" id="1.10.1040.10:FF:000013">
    <property type="entry name" value="Ketol-acid reductoisomerase, mitochondrial"/>
    <property type="match status" value="1"/>
</dbReference>
<sequence>RLNLENQGNKHGAIDWSSKFKDSLKPVFEELYDSVKTGKETQRSLEFNSQKDYRAKYEQEMQEIRDLEIWRAGKAVRSLRPENN</sequence>
<dbReference type="UniPathway" id="UPA00049">
    <property type="reaction ID" value="UER00060"/>
</dbReference>
<dbReference type="EMBL" id="WIPF01000106">
    <property type="protein sequence ID" value="KAF3208574.1"/>
    <property type="molecule type" value="Genomic_DNA"/>
</dbReference>
<evidence type="ECO:0000256" key="4">
    <source>
        <dbReference type="PROSITE-ProRule" id="PRU01198"/>
    </source>
</evidence>
<reference evidence="6 7" key="1">
    <citation type="submission" date="2019-06" db="EMBL/GenBank/DDBJ databases">
        <authorList>
            <person name="Palmer J.M."/>
        </authorList>
    </citation>
    <scope>NUCLEOTIDE SEQUENCE [LARGE SCALE GENOMIC DNA]</scope>
    <source>
        <strain evidence="6 7">TWF191</strain>
    </source>
</reference>
<evidence type="ECO:0000313" key="6">
    <source>
        <dbReference type="EMBL" id="KAF3208574.1"/>
    </source>
</evidence>
<evidence type="ECO:0000259" key="5">
    <source>
        <dbReference type="PROSITE" id="PS51851"/>
    </source>
</evidence>
<comment type="caution">
    <text evidence="4">Lacks conserved residue(s) required for the propagation of feature annotation.</text>
</comment>
<accession>A0A7C8QE36</accession>
<evidence type="ECO:0000256" key="2">
    <source>
        <dbReference type="ARBA" id="ARBA00030209"/>
    </source>
</evidence>
<dbReference type="Pfam" id="PF01450">
    <property type="entry name" value="KARI_C"/>
    <property type="match status" value="1"/>
</dbReference>
<dbReference type="UniPathway" id="UPA00047">
    <property type="reaction ID" value="UER00056"/>
</dbReference>
<dbReference type="Gene3D" id="1.10.1040.10">
    <property type="entry name" value="N-(1-d-carboxylethyl)-l-norvaline Dehydrogenase, domain 2"/>
    <property type="match status" value="1"/>
</dbReference>
<organism evidence="6 7">
    <name type="scientific">Orbilia oligospora</name>
    <name type="common">Nematode-trapping fungus</name>
    <name type="synonym">Arthrobotrys oligospora</name>
    <dbReference type="NCBI Taxonomy" id="2813651"/>
    <lineage>
        <taxon>Eukaryota</taxon>
        <taxon>Fungi</taxon>
        <taxon>Dikarya</taxon>
        <taxon>Ascomycota</taxon>
        <taxon>Pezizomycotina</taxon>
        <taxon>Orbiliomycetes</taxon>
        <taxon>Orbiliales</taxon>
        <taxon>Orbiliaceae</taxon>
        <taxon>Orbilia</taxon>
    </lineage>
</organism>
<keyword evidence="6" id="KW-0413">Isomerase</keyword>
<dbReference type="Proteomes" id="UP000483672">
    <property type="component" value="Unassembled WGS sequence"/>
</dbReference>
<keyword evidence="4" id="KW-0560">Oxidoreductase</keyword>
<dbReference type="InterPro" id="IPR008927">
    <property type="entry name" value="6-PGluconate_DH-like_C_sf"/>
</dbReference>
<dbReference type="InterPro" id="IPR000506">
    <property type="entry name" value="KARI_C"/>
</dbReference>
<dbReference type="GO" id="GO:0004455">
    <property type="term" value="F:ketol-acid reductoisomerase activity"/>
    <property type="evidence" value="ECO:0007669"/>
    <property type="project" value="UniProtKB-UniRule"/>
</dbReference>
<dbReference type="SUPFAM" id="SSF48179">
    <property type="entry name" value="6-phosphogluconate dehydrogenase C-terminal domain-like"/>
    <property type="match status" value="1"/>
</dbReference>
<feature type="domain" description="KARI C-terminal knotted" evidence="5">
    <location>
        <begin position="1"/>
        <end position="83"/>
    </location>
</feature>